<name>A0A0A9B3I6_ARUDO</name>
<dbReference type="EMBL" id="GBRH01239959">
    <property type="protein sequence ID" value="JAD57936.1"/>
    <property type="molecule type" value="Transcribed_RNA"/>
</dbReference>
<protein>
    <submittedName>
        <fullName evidence="1">Uncharacterized protein</fullName>
    </submittedName>
</protein>
<evidence type="ECO:0000313" key="1">
    <source>
        <dbReference type="EMBL" id="JAD57936.1"/>
    </source>
</evidence>
<accession>A0A0A9B3I6</accession>
<organism evidence="1">
    <name type="scientific">Arundo donax</name>
    <name type="common">Giant reed</name>
    <name type="synonym">Donax arundinaceus</name>
    <dbReference type="NCBI Taxonomy" id="35708"/>
    <lineage>
        <taxon>Eukaryota</taxon>
        <taxon>Viridiplantae</taxon>
        <taxon>Streptophyta</taxon>
        <taxon>Embryophyta</taxon>
        <taxon>Tracheophyta</taxon>
        <taxon>Spermatophyta</taxon>
        <taxon>Magnoliopsida</taxon>
        <taxon>Liliopsida</taxon>
        <taxon>Poales</taxon>
        <taxon>Poaceae</taxon>
        <taxon>PACMAD clade</taxon>
        <taxon>Arundinoideae</taxon>
        <taxon>Arundineae</taxon>
        <taxon>Arundo</taxon>
    </lineage>
</organism>
<sequence>MFDNKKRETSWLLGLFG</sequence>
<proteinExistence type="predicted"/>
<reference evidence="1" key="1">
    <citation type="submission" date="2014-09" db="EMBL/GenBank/DDBJ databases">
        <authorList>
            <person name="Magalhaes I.L.F."/>
            <person name="Oliveira U."/>
            <person name="Santos F.R."/>
            <person name="Vidigal T.H.D.A."/>
            <person name="Brescovit A.D."/>
            <person name="Santos A.J."/>
        </authorList>
    </citation>
    <scope>NUCLEOTIDE SEQUENCE</scope>
    <source>
        <tissue evidence="1">Shoot tissue taken approximately 20 cm above the soil surface</tissue>
    </source>
</reference>
<reference evidence="1" key="2">
    <citation type="journal article" date="2015" name="Data Brief">
        <title>Shoot transcriptome of the giant reed, Arundo donax.</title>
        <authorList>
            <person name="Barrero R.A."/>
            <person name="Guerrero F.D."/>
            <person name="Moolhuijzen P."/>
            <person name="Goolsby J.A."/>
            <person name="Tidwell J."/>
            <person name="Bellgard S.E."/>
            <person name="Bellgard M.I."/>
        </authorList>
    </citation>
    <scope>NUCLEOTIDE SEQUENCE</scope>
    <source>
        <tissue evidence="1">Shoot tissue taken approximately 20 cm above the soil surface</tissue>
    </source>
</reference>
<dbReference type="AlphaFoldDB" id="A0A0A9B3I6"/>